<dbReference type="PANTHER" id="PTHR42754:SF1">
    <property type="entry name" value="LIPOPROTEIN"/>
    <property type="match status" value="1"/>
</dbReference>
<dbReference type="Pfam" id="PF18962">
    <property type="entry name" value="Por_Secre_tail"/>
    <property type="match status" value="1"/>
</dbReference>
<proteinExistence type="predicted"/>
<protein>
    <recommendedName>
        <fullName evidence="1">Secretion system C-terminal sorting domain-containing protein</fullName>
    </recommendedName>
</protein>
<dbReference type="PANTHER" id="PTHR42754">
    <property type="entry name" value="ENDOGLUCANASE"/>
    <property type="match status" value="1"/>
</dbReference>
<evidence type="ECO:0000259" key="1">
    <source>
        <dbReference type="Pfam" id="PF18962"/>
    </source>
</evidence>
<sequence>MAGGPAGNNIMVTKVSLTGVHQWTRLIGTASNDYGYGITLTTDGNIAICGYEGSYSDGYFAKINNSTGAVMAEKTINSAGTLYLYDIIQTSDGGFLIVGKANGGDFYMVKLKSDYTLDWGRRWDGGNTDDLKFVTENAANDYTVAGTTYSYGAGSSDGYVMRFTWNGSAPVVSWSETIGSASRNSFNDGYRIADGYIFSGITTRLGDDLNDEAFISRISSTGSNVFMKSVGTTNAGDDEEGYGISLLSDGSILVAGLHNSGGIANFYMVKMSGGGFSCATVQDNGGITPLAAPSFTTDASVSSPFGFSYGSPSPTLNSGGVIASDGCLILPVEMLYFTGVHTTDGNLLTWATASESNNNFFVVESSPDMIGWTDIGSVAGAGNSSVVHQYSFTDTQEYSGIVYYRIRQTDFDGQISHSRVIYIDSDDRAFRIEDIHVYPNPSDGKFSVLFSIPVSDCRIEVCNIAGQTMFYKDIEDDATQAETDMSNLPDGVYLLKVTCRQGVVCERIIKR</sequence>
<feature type="domain" description="Secretion system C-terminal sorting" evidence="1">
    <location>
        <begin position="437"/>
        <end position="509"/>
    </location>
</feature>
<organism evidence="2">
    <name type="scientific">bioreactor metagenome</name>
    <dbReference type="NCBI Taxonomy" id="1076179"/>
    <lineage>
        <taxon>unclassified sequences</taxon>
        <taxon>metagenomes</taxon>
        <taxon>ecological metagenomes</taxon>
    </lineage>
</organism>
<comment type="caution">
    <text evidence="2">The sequence shown here is derived from an EMBL/GenBank/DDBJ whole genome shotgun (WGS) entry which is preliminary data.</text>
</comment>
<evidence type="ECO:0000313" key="2">
    <source>
        <dbReference type="EMBL" id="MPM62234.1"/>
    </source>
</evidence>
<dbReference type="NCBIfam" id="TIGR04183">
    <property type="entry name" value="Por_Secre_tail"/>
    <property type="match status" value="1"/>
</dbReference>
<accession>A0A645BKB9</accession>
<name>A0A645BKB9_9ZZZZ</name>
<gene>
    <name evidence="2" type="ORF">SDC9_109100</name>
</gene>
<dbReference type="AlphaFoldDB" id="A0A645BKB9"/>
<reference evidence="2" key="1">
    <citation type="submission" date="2019-08" db="EMBL/GenBank/DDBJ databases">
        <authorList>
            <person name="Kucharzyk K."/>
            <person name="Murdoch R.W."/>
            <person name="Higgins S."/>
            <person name="Loffler F."/>
        </authorList>
    </citation>
    <scope>NUCLEOTIDE SEQUENCE</scope>
</reference>
<dbReference type="EMBL" id="VSSQ01018761">
    <property type="protein sequence ID" value="MPM62234.1"/>
    <property type="molecule type" value="Genomic_DNA"/>
</dbReference>
<dbReference type="InterPro" id="IPR026444">
    <property type="entry name" value="Secre_tail"/>
</dbReference>